<evidence type="ECO:0000259" key="4">
    <source>
        <dbReference type="PROSITE" id="PS50987"/>
    </source>
</evidence>
<proteinExistence type="predicted"/>
<dbReference type="Proteomes" id="UP000198832">
    <property type="component" value="Unassembled WGS sequence"/>
</dbReference>
<reference evidence="5 6" key="1">
    <citation type="submission" date="2016-10" db="EMBL/GenBank/DDBJ databases">
        <authorList>
            <person name="de Groot N.N."/>
        </authorList>
    </citation>
    <scope>NUCLEOTIDE SEQUENCE [LARGE SCALE GENOMIC DNA]</scope>
    <source>
        <strain evidence="5 6">CGMCC 1.7056</strain>
    </source>
</reference>
<dbReference type="PANTHER" id="PTHR43132">
    <property type="entry name" value="ARSENICAL RESISTANCE OPERON REPRESSOR ARSR-RELATED"/>
    <property type="match status" value="1"/>
</dbReference>
<dbReference type="InterPro" id="IPR036388">
    <property type="entry name" value="WH-like_DNA-bd_sf"/>
</dbReference>
<dbReference type="CDD" id="cd00090">
    <property type="entry name" value="HTH_ARSR"/>
    <property type="match status" value="1"/>
</dbReference>
<evidence type="ECO:0000256" key="3">
    <source>
        <dbReference type="ARBA" id="ARBA00023163"/>
    </source>
</evidence>
<dbReference type="Gene3D" id="1.10.10.10">
    <property type="entry name" value="Winged helix-like DNA-binding domain superfamily/Winged helix DNA-binding domain"/>
    <property type="match status" value="1"/>
</dbReference>
<dbReference type="Pfam" id="PF01022">
    <property type="entry name" value="HTH_5"/>
    <property type="match status" value="1"/>
</dbReference>
<dbReference type="PRINTS" id="PR00778">
    <property type="entry name" value="HTHARSR"/>
</dbReference>
<dbReference type="PANTHER" id="PTHR43132:SF2">
    <property type="entry name" value="ARSENICAL RESISTANCE OPERON REPRESSOR ARSR-RELATED"/>
    <property type="match status" value="1"/>
</dbReference>
<gene>
    <name evidence="5" type="ORF">SAMN04487968_102332</name>
</gene>
<evidence type="ECO:0000256" key="2">
    <source>
        <dbReference type="ARBA" id="ARBA00023125"/>
    </source>
</evidence>
<dbReference type="PROSITE" id="PS50987">
    <property type="entry name" value="HTH_ARSR_2"/>
    <property type="match status" value="1"/>
</dbReference>
<dbReference type="GO" id="GO:0003700">
    <property type="term" value="F:DNA-binding transcription factor activity"/>
    <property type="evidence" value="ECO:0007669"/>
    <property type="project" value="InterPro"/>
</dbReference>
<dbReference type="InterPro" id="IPR011991">
    <property type="entry name" value="ArsR-like_HTH"/>
</dbReference>
<accession>A0A1I1F579</accession>
<dbReference type="GO" id="GO:0003677">
    <property type="term" value="F:DNA binding"/>
    <property type="evidence" value="ECO:0007669"/>
    <property type="project" value="UniProtKB-KW"/>
</dbReference>
<dbReference type="OrthoDB" id="194599at2"/>
<evidence type="ECO:0000256" key="1">
    <source>
        <dbReference type="ARBA" id="ARBA00023015"/>
    </source>
</evidence>
<dbReference type="NCBIfam" id="NF033788">
    <property type="entry name" value="HTH_metalloreg"/>
    <property type="match status" value="1"/>
</dbReference>
<evidence type="ECO:0000313" key="5">
    <source>
        <dbReference type="EMBL" id="SFB92888.1"/>
    </source>
</evidence>
<dbReference type="RefSeq" id="WP_091120657.1">
    <property type="nucleotide sequence ID" value="NZ_FOLB01000002.1"/>
</dbReference>
<dbReference type="SUPFAM" id="SSF46785">
    <property type="entry name" value="Winged helix' DNA-binding domain"/>
    <property type="match status" value="1"/>
</dbReference>
<dbReference type="InterPro" id="IPR001845">
    <property type="entry name" value="HTH_ArsR_DNA-bd_dom"/>
</dbReference>
<dbReference type="InterPro" id="IPR051011">
    <property type="entry name" value="Metal_resp_trans_reg"/>
</dbReference>
<dbReference type="STRING" id="574651.SAMN04487968_102332"/>
<feature type="domain" description="HTH arsR-type" evidence="4">
    <location>
        <begin position="3"/>
        <end position="97"/>
    </location>
</feature>
<dbReference type="AlphaFoldDB" id="A0A1I1F579"/>
<sequence>MKGGEPLYDAKAELFRLLGHPARIRVLELLQDGPTPVRDLLAELRVEPSYLSQQLAVLRRAGMVTSTRTGSSVYYELATPEVGALLDAGRGILTGKLGTDSYSEVNSREPAEDA</sequence>
<keyword evidence="2" id="KW-0238">DNA-binding</keyword>
<name>A0A1I1F579_9ACTN</name>
<protein>
    <submittedName>
        <fullName evidence="5">ArsR family transcriptional regulator</fullName>
    </submittedName>
</protein>
<organism evidence="5 6">
    <name type="scientific">Nocardioides terrae</name>
    <dbReference type="NCBI Taxonomy" id="574651"/>
    <lineage>
        <taxon>Bacteria</taxon>
        <taxon>Bacillati</taxon>
        <taxon>Actinomycetota</taxon>
        <taxon>Actinomycetes</taxon>
        <taxon>Propionibacteriales</taxon>
        <taxon>Nocardioidaceae</taxon>
        <taxon>Nocardioides</taxon>
    </lineage>
</organism>
<keyword evidence="1" id="KW-0805">Transcription regulation</keyword>
<evidence type="ECO:0000313" key="6">
    <source>
        <dbReference type="Proteomes" id="UP000198832"/>
    </source>
</evidence>
<dbReference type="EMBL" id="FOLB01000002">
    <property type="protein sequence ID" value="SFB92888.1"/>
    <property type="molecule type" value="Genomic_DNA"/>
</dbReference>
<keyword evidence="6" id="KW-1185">Reference proteome</keyword>
<keyword evidence="3" id="KW-0804">Transcription</keyword>
<dbReference type="SMART" id="SM00418">
    <property type="entry name" value="HTH_ARSR"/>
    <property type="match status" value="1"/>
</dbReference>
<dbReference type="InterPro" id="IPR036390">
    <property type="entry name" value="WH_DNA-bd_sf"/>
</dbReference>